<keyword evidence="1" id="KW-1133">Transmembrane helix</keyword>
<evidence type="ECO:0000256" key="1">
    <source>
        <dbReference type="SAM" id="Phobius"/>
    </source>
</evidence>
<feature type="transmembrane region" description="Helical" evidence="1">
    <location>
        <begin position="125"/>
        <end position="148"/>
    </location>
</feature>
<dbReference type="Proteomes" id="UP000501168">
    <property type="component" value="Chromosome"/>
</dbReference>
<keyword evidence="3" id="KW-1185">Reference proteome</keyword>
<gene>
    <name evidence="2" type="ORF">IPMB12_01615</name>
</gene>
<keyword evidence="1" id="KW-0812">Transmembrane</keyword>
<feature type="transmembrane region" description="Helical" evidence="1">
    <location>
        <begin position="160"/>
        <end position="183"/>
    </location>
</feature>
<dbReference type="EMBL" id="CP050253">
    <property type="protein sequence ID" value="QIQ20492.1"/>
    <property type="molecule type" value="Genomic_DNA"/>
</dbReference>
<proteinExistence type="predicted"/>
<reference evidence="2 3" key="1">
    <citation type="submission" date="2020-03" db="EMBL/GenBank/DDBJ databases">
        <title>Complete genome sequence of Orbus sp. IPMB12 (BCRC 80908).</title>
        <authorList>
            <person name="Lo W.-S."/>
            <person name="Chang T.-H."/>
            <person name="Kuo C.-H."/>
        </authorList>
    </citation>
    <scope>NUCLEOTIDE SEQUENCE [LARGE SCALE GENOMIC DNA]</scope>
    <source>
        <strain evidence="2 3">IPMB12</strain>
    </source>
</reference>
<organism evidence="2 3">
    <name type="scientific">Zophobihabitans entericus</name>
    <dbReference type="NCBI Taxonomy" id="1635327"/>
    <lineage>
        <taxon>Bacteria</taxon>
        <taxon>Pseudomonadati</taxon>
        <taxon>Pseudomonadota</taxon>
        <taxon>Gammaproteobacteria</taxon>
        <taxon>Orbales</taxon>
        <taxon>Orbaceae</taxon>
        <taxon>Zophobihabitans</taxon>
    </lineage>
</organism>
<sequence length="315" mass="36615">MYNDDINSQANEVRMDTVYLLKVILYFFLYSVIGWISEVIYCSVIDKKLVNRGFLFGPYCPIYGFGSLIILKLLLPIDLFPVLLFFSAIIACTLLEYVTSVVMEKLFNMRWWDYSSHKFNYQGRICVWNSFLFGIMGMVIVYVVHPFVSDIVEHFSQGPIELIGGAIILIMSVDFILSLFSVIRLSGRLKEVKVLFDKLKDSLEDVDWYIKNDVAETIEHLIEKREAVKHLTQDSDLSSAPHLSPNSQLLLEKIDEFDPGSKNLKKWLRISRMVDLQRRHSPLAIIKTYVEYPVHRLSQKNTIEKINHFQNKDKS</sequence>
<dbReference type="InterPro" id="IPR010540">
    <property type="entry name" value="CmpB_TMEM229"/>
</dbReference>
<feature type="transmembrane region" description="Helical" evidence="1">
    <location>
        <begin position="80"/>
        <end position="104"/>
    </location>
</feature>
<dbReference type="AlphaFoldDB" id="A0A6G9I9J2"/>
<dbReference type="InParanoid" id="A0A6G9I9J2"/>
<accession>A0A6G9I9J2</accession>
<name>A0A6G9I9J2_9GAMM</name>
<evidence type="ECO:0000313" key="3">
    <source>
        <dbReference type="Proteomes" id="UP000501168"/>
    </source>
</evidence>
<protein>
    <submittedName>
        <fullName evidence="2">Putative ABC transporter permease</fullName>
    </submittedName>
</protein>
<evidence type="ECO:0000313" key="2">
    <source>
        <dbReference type="EMBL" id="QIQ20492.1"/>
    </source>
</evidence>
<dbReference type="KEGG" id="orb:IPMB12_01615"/>
<keyword evidence="1" id="KW-0472">Membrane</keyword>
<feature type="transmembrane region" description="Helical" evidence="1">
    <location>
        <begin position="20"/>
        <end position="41"/>
    </location>
</feature>
<feature type="transmembrane region" description="Helical" evidence="1">
    <location>
        <begin position="53"/>
        <end position="74"/>
    </location>
</feature>
<dbReference type="Pfam" id="PF06541">
    <property type="entry name" value="ABC_trans_CmpB"/>
    <property type="match status" value="1"/>
</dbReference>